<name>A0ABR8X9T2_9BACL</name>
<evidence type="ECO:0000313" key="2">
    <source>
        <dbReference type="Proteomes" id="UP000640930"/>
    </source>
</evidence>
<dbReference type="Pfam" id="PF14305">
    <property type="entry name" value="ATPgrasp_TupA"/>
    <property type="match status" value="1"/>
</dbReference>
<gene>
    <name evidence="1" type="ORF">H9636_03230</name>
</gene>
<evidence type="ECO:0008006" key="3">
    <source>
        <dbReference type="Google" id="ProtNLM"/>
    </source>
</evidence>
<evidence type="ECO:0000313" key="1">
    <source>
        <dbReference type="EMBL" id="MBD8025661.1"/>
    </source>
</evidence>
<comment type="caution">
    <text evidence="1">The sequence shown here is derived from an EMBL/GenBank/DDBJ whole genome shotgun (WGS) entry which is preliminary data.</text>
</comment>
<reference evidence="1 2" key="1">
    <citation type="submission" date="2020-08" db="EMBL/GenBank/DDBJ databases">
        <title>A Genomic Blueprint of the Chicken Gut Microbiome.</title>
        <authorList>
            <person name="Gilroy R."/>
            <person name="Ravi A."/>
            <person name="Getino M."/>
            <person name="Pursley I."/>
            <person name="Horton D.L."/>
            <person name="Alikhan N.-F."/>
            <person name="Baker D."/>
            <person name="Gharbi K."/>
            <person name="Hall N."/>
            <person name="Watson M."/>
            <person name="Adriaenssens E.M."/>
            <person name="Foster-Nyarko E."/>
            <person name="Jarju S."/>
            <person name="Secka A."/>
            <person name="Antonio M."/>
            <person name="Oren A."/>
            <person name="Chaudhuri R."/>
            <person name="La Ragione R.M."/>
            <person name="Hildebrand F."/>
            <person name="Pallen M.J."/>
        </authorList>
    </citation>
    <scope>NUCLEOTIDE SEQUENCE [LARGE SCALE GENOMIC DNA]</scope>
    <source>
        <strain evidence="1 2">Re31</strain>
    </source>
</reference>
<dbReference type="EMBL" id="JACSQA010000003">
    <property type="protein sequence ID" value="MBD8025661.1"/>
    <property type="molecule type" value="Genomic_DNA"/>
</dbReference>
<keyword evidence="2" id="KW-1185">Reference proteome</keyword>
<protein>
    <recommendedName>
        <fullName evidence="3">Glycosyltransferase</fullName>
    </recommendedName>
</protein>
<dbReference type="InterPro" id="IPR029465">
    <property type="entry name" value="ATPgrasp_TupA"/>
</dbReference>
<sequence length="304" mass="35743">MNFIERTIGKAFALLKKTAPVISSKIIYFKTFRKRLDLKNPTSFNEKLMWLKLNEDDALKTLCTDKYAVREYVAKLGYSKILNEIYHVYDRVEDIDFNQLPRSFAMKCTHGCGFNIICSNVDRLDKKKTIMQLKKWMKTDYSLVNGEPHYSKIQPRIIVEKYLEEKTNKSTPLDFKIHCFHGEPHIIEVTLASKDIMFNHDWTILPYNEASMHFEEKIDKPEKLDEMLEIAKVLSSSFTYVRVDLYYCNNEIYFGELTFTPAACLDIDFINDADYQMGRLLDLTDLRNKSPFKLSRPRYGVQVK</sequence>
<dbReference type="RefSeq" id="WP_191706209.1">
    <property type="nucleotide sequence ID" value="NZ_JACSQA010000003.1"/>
</dbReference>
<proteinExistence type="predicted"/>
<accession>A0ABR8X9T2</accession>
<organism evidence="1 2">
    <name type="scientific">Ureibacillus galli</name>
    <dbReference type="NCBI Taxonomy" id="2762222"/>
    <lineage>
        <taxon>Bacteria</taxon>
        <taxon>Bacillati</taxon>
        <taxon>Bacillota</taxon>
        <taxon>Bacilli</taxon>
        <taxon>Bacillales</taxon>
        <taxon>Caryophanaceae</taxon>
        <taxon>Ureibacillus</taxon>
    </lineage>
</organism>
<dbReference type="Proteomes" id="UP000640930">
    <property type="component" value="Unassembled WGS sequence"/>
</dbReference>